<keyword evidence="1 5" id="KW-0808">Transferase</keyword>
<dbReference type="RefSeq" id="WP_270952554.1">
    <property type="nucleotide sequence ID" value="NZ_JAQGLA010000070.1"/>
</dbReference>
<keyword evidence="4" id="KW-0342">GTP-binding</keyword>
<dbReference type="InterPro" id="IPR002835">
    <property type="entry name" value="CofC"/>
</dbReference>
<gene>
    <name evidence="5" type="primary">cofC</name>
    <name evidence="5" type="ORF">OU415_29170</name>
</gene>
<evidence type="ECO:0000313" key="5">
    <source>
        <dbReference type="EMBL" id="MDA3629531.1"/>
    </source>
</evidence>
<keyword evidence="2 5" id="KW-0548">Nucleotidyltransferase</keyword>
<evidence type="ECO:0000256" key="4">
    <source>
        <dbReference type="ARBA" id="ARBA00023134"/>
    </source>
</evidence>
<comment type="caution">
    <text evidence="5">The sequence shown here is derived from an EMBL/GenBank/DDBJ whole genome shotgun (WGS) entry which is preliminary data.</text>
</comment>
<proteinExistence type="predicted"/>
<evidence type="ECO:0000256" key="1">
    <source>
        <dbReference type="ARBA" id="ARBA00022679"/>
    </source>
</evidence>
<keyword evidence="3" id="KW-0547">Nucleotide-binding</keyword>
<evidence type="ECO:0000256" key="3">
    <source>
        <dbReference type="ARBA" id="ARBA00022741"/>
    </source>
</evidence>
<dbReference type="EC" id="2.7.7.68" evidence="5"/>
<dbReference type="InterPro" id="IPR029044">
    <property type="entry name" value="Nucleotide-diphossugar_trans"/>
</dbReference>
<dbReference type="SUPFAM" id="SSF53448">
    <property type="entry name" value="Nucleotide-diphospho-sugar transferases"/>
    <property type="match status" value="1"/>
</dbReference>
<dbReference type="Pfam" id="PF01983">
    <property type="entry name" value="CofC"/>
    <property type="match status" value="1"/>
</dbReference>
<evidence type="ECO:0000256" key="2">
    <source>
        <dbReference type="ARBA" id="ARBA00022695"/>
    </source>
</evidence>
<feature type="non-terminal residue" evidence="5">
    <location>
        <position position="180"/>
    </location>
</feature>
<evidence type="ECO:0000313" key="6">
    <source>
        <dbReference type="Proteomes" id="UP001210380"/>
    </source>
</evidence>
<name>A0ABT4V6D2_9PSEU</name>
<reference evidence="5 6" key="1">
    <citation type="submission" date="2022-11" db="EMBL/GenBank/DDBJ databases">
        <title>Draft genome sequence of Saccharopolyspora sp. WRP15-2 isolated from rhizosphere soils of wild rice in Thailand.</title>
        <authorList>
            <person name="Duangmal K."/>
            <person name="Kammanee S."/>
            <person name="Muangham S."/>
        </authorList>
    </citation>
    <scope>NUCLEOTIDE SEQUENCE [LARGE SCALE GENOMIC DNA]</scope>
    <source>
        <strain evidence="5 6">WRP15-2</strain>
    </source>
</reference>
<sequence>MSADDHQPSRRFPQQDCPAVHLIVPIKPLHRAKSRLLGAADAGARSPVAHAELVAAVALDTVAAARRAEGVAGVVVITSDPRLTAEFTAAGVDVIPDSPAAGLNAALRHGDAELRVARIGALQADLPALQPDDLAAALRAAGADRSFCPDRHGTGTTLLLAEPGRPLAPRFGPGWACSSV</sequence>
<accession>A0ABT4V6D2</accession>
<dbReference type="EMBL" id="JAQGLA010000070">
    <property type="protein sequence ID" value="MDA3629531.1"/>
    <property type="molecule type" value="Genomic_DNA"/>
</dbReference>
<dbReference type="PANTHER" id="PTHR40392">
    <property type="entry name" value="2-PHOSPHO-L-LACTATE GUANYLYLTRANSFERASE"/>
    <property type="match status" value="1"/>
</dbReference>
<dbReference type="NCBIfam" id="TIGR03552">
    <property type="entry name" value="F420_cofC"/>
    <property type="match status" value="1"/>
</dbReference>
<protein>
    <submittedName>
        <fullName evidence="5">2-phospho-L-lactate guanylyltransferase</fullName>
        <ecNumber evidence="5">2.7.7.68</ecNumber>
    </submittedName>
</protein>
<organism evidence="5 6">
    <name type="scientific">Saccharopolyspora oryzae</name>
    <dbReference type="NCBI Taxonomy" id="2997343"/>
    <lineage>
        <taxon>Bacteria</taxon>
        <taxon>Bacillati</taxon>
        <taxon>Actinomycetota</taxon>
        <taxon>Actinomycetes</taxon>
        <taxon>Pseudonocardiales</taxon>
        <taxon>Pseudonocardiaceae</taxon>
        <taxon>Saccharopolyspora</taxon>
    </lineage>
</organism>
<keyword evidence="6" id="KW-1185">Reference proteome</keyword>
<dbReference type="Proteomes" id="UP001210380">
    <property type="component" value="Unassembled WGS sequence"/>
</dbReference>
<dbReference type="GO" id="GO:0043814">
    <property type="term" value="F:phospholactate guanylyltransferase activity"/>
    <property type="evidence" value="ECO:0007669"/>
    <property type="project" value="UniProtKB-EC"/>
</dbReference>
<dbReference type="Gene3D" id="3.90.550.10">
    <property type="entry name" value="Spore Coat Polysaccharide Biosynthesis Protein SpsA, Chain A"/>
    <property type="match status" value="1"/>
</dbReference>
<dbReference type="PANTHER" id="PTHR40392:SF1">
    <property type="entry name" value="2-PHOSPHO-L-LACTATE GUANYLYLTRANSFERASE"/>
    <property type="match status" value="1"/>
</dbReference>